<name>A0A815BNM3_9BILA</name>
<dbReference type="EMBL" id="CAJNOQ010011400">
    <property type="protein sequence ID" value="CAF1276009.1"/>
    <property type="molecule type" value="Genomic_DNA"/>
</dbReference>
<accession>A0A815BNM3</accession>
<dbReference type="SUPFAM" id="SSF48403">
    <property type="entry name" value="Ankyrin repeat"/>
    <property type="match status" value="1"/>
</dbReference>
<gene>
    <name evidence="1" type="ORF">GPM918_LOCUS27322</name>
    <name evidence="2" type="ORF">SRO942_LOCUS27621</name>
</gene>
<evidence type="ECO:0000313" key="1">
    <source>
        <dbReference type="EMBL" id="CAF1276009.1"/>
    </source>
</evidence>
<dbReference type="InterPro" id="IPR036770">
    <property type="entry name" value="Ankyrin_rpt-contain_sf"/>
</dbReference>
<organism evidence="1 3">
    <name type="scientific">Didymodactylos carnosus</name>
    <dbReference type="NCBI Taxonomy" id="1234261"/>
    <lineage>
        <taxon>Eukaryota</taxon>
        <taxon>Metazoa</taxon>
        <taxon>Spiralia</taxon>
        <taxon>Gnathifera</taxon>
        <taxon>Rotifera</taxon>
        <taxon>Eurotatoria</taxon>
        <taxon>Bdelloidea</taxon>
        <taxon>Philodinida</taxon>
        <taxon>Philodinidae</taxon>
        <taxon>Didymodactylos</taxon>
    </lineage>
</organism>
<reference evidence="1" key="1">
    <citation type="submission" date="2021-02" db="EMBL/GenBank/DDBJ databases">
        <authorList>
            <person name="Nowell W R."/>
        </authorList>
    </citation>
    <scope>NUCLEOTIDE SEQUENCE</scope>
</reference>
<comment type="caution">
    <text evidence="1">The sequence shown here is derived from an EMBL/GenBank/DDBJ whole genome shotgun (WGS) entry which is preliminary data.</text>
</comment>
<evidence type="ECO:0000313" key="2">
    <source>
        <dbReference type="EMBL" id="CAF4067479.1"/>
    </source>
</evidence>
<dbReference type="Proteomes" id="UP000663829">
    <property type="component" value="Unassembled WGS sequence"/>
</dbReference>
<dbReference type="Proteomes" id="UP000681722">
    <property type="component" value="Unassembled WGS sequence"/>
</dbReference>
<dbReference type="AlphaFoldDB" id="A0A815BNM3"/>
<dbReference type="EMBL" id="CAJOBC010025510">
    <property type="protein sequence ID" value="CAF4067479.1"/>
    <property type="molecule type" value="Genomic_DNA"/>
</dbReference>
<keyword evidence="3" id="KW-1185">Reference proteome</keyword>
<proteinExistence type="predicted"/>
<protein>
    <submittedName>
        <fullName evidence="1">Uncharacterized protein</fullName>
    </submittedName>
</protein>
<evidence type="ECO:0000313" key="3">
    <source>
        <dbReference type="Proteomes" id="UP000663829"/>
    </source>
</evidence>
<sequence>MELEKQINSAQITGVAIIMLAFADDVKQIICQRRGQNRQIKPTDIYGDTSLHYVVARHDKYLTVMLLADGKAVINGGDVKRPSALDTTLFTQNSELKELLLSNNGKRRCLIKCKTQKRKMSQDDLKLHMQRLSTAPYKEEK</sequence>